<evidence type="ECO:0000256" key="1">
    <source>
        <dbReference type="SAM" id="Coils"/>
    </source>
</evidence>
<evidence type="ECO:0000256" key="2">
    <source>
        <dbReference type="SAM" id="Phobius"/>
    </source>
</evidence>
<keyword evidence="2" id="KW-1133">Transmembrane helix</keyword>
<reference evidence="3" key="1">
    <citation type="submission" date="2024-07" db="EMBL/GenBank/DDBJ databases">
        <title>Halotolerant mesophilic bacterium Ornithinibacillus sp. 4-3, sp. nov., isolated from soil.</title>
        <authorList>
            <person name="Sidarenka A.V."/>
            <person name="Guliayeva D.E."/>
            <person name="Leanovich S.I."/>
            <person name="Hileuskaya K.S."/>
            <person name="Akhremchuk A.E."/>
            <person name="Sikolenko M.A."/>
            <person name="Valentovich L.N."/>
        </authorList>
    </citation>
    <scope>NUCLEOTIDE SEQUENCE</scope>
    <source>
        <strain evidence="3">4-3</strain>
    </source>
</reference>
<accession>A0AB39HQG9</accession>
<keyword evidence="1" id="KW-0175">Coiled coil</keyword>
<protein>
    <submittedName>
        <fullName evidence="3">TadE/TadG family type IV pilus assembly protein</fullName>
    </submittedName>
</protein>
<evidence type="ECO:0000313" key="3">
    <source>
        <dbReference type="EMBL" id="XDK32256.1"/>
    </source>
</evidence>
<feature type="coiled-coil region" evidence="1">
    <location>
        <begin position="167"/>
        <end position="211"/>
    </location>
</feature>
<name>A0AB39HQG9_9BACI</name>
<dbReference type="AlphaFoldDB" id="A0AB39HQG9"/>
<keyword evidence="2" id="KW-0472">Membrane</keyword>
<dbReference type="RefSeq" id="WP_368652977.1">
    <property type="nucleotide sequence ID" value="NZ_CP162599.1"/>
</dbReference>
<organism evidence="3">
    <name type="scientific">Ornithinibacillus sp. 4-3</name>
    <dbReference type="NCBI Taxonomy" id="3231488"/>
    <lineage>
        <taxon>Bacteria</taxon>
        <taxon>Bacillati</taxon>
        <taxon>Bacillota</taxon>
        <taxon>Bacilli</taxon>
        <taxon>Bacillales</taxon>
        <taxon>Bacillaceae</taxon>
        <taxon>Ornithinibacillus</taxon>
    </lineage>
</organism>
<sequence length="710" mass="81469">MRNIKQIMKNLLFNNRGSVSIYAIIIILPVFLMNALFIDTMRILVAERQIESSLDAALRSTMAKFDTKLANLGLFAYSGDEGAANGDFQSYLQKATTDSSLSGYNNIAVPNIDMGESSISFDFERNLVDLDVFRSQVIETMKYQAPVQIGTDIFDMFKLNEMSSGDVDNMQDLVDNYEEILELMKKRNNKIDSGKEKIDKFIEEVKALQTKITGKRVTDVKDKIPKNLKTFHELKAYHSRYITLKEMEERDDDEEEEFQNYKASIDSKDLLTAIGVKLYYDDVPLHLIGNNGTLSNPEDSTAKAYNDEIKGMVGTEEEFDDLKSLVIEDSFFEILLNNTDEVYDKLILEENNLDNPNDLSQLSLLELIHYFYNSLLLDDEDLLGVILQAIDDKFTDFENEHFKKIKSEFDKYELIKKELDNADVDAEEEKAETGLSDIFEMLNELKNLSDDQATYNKLEEYVLQYDGAFAGEEEADNSGVFAFIQDAFDRFKYFIEFVEGFPESIRNELYINEYVLANFATKEPYAFTSSDFYKYDTKKGQYIAYGHHVSGMNYFHFLLDITCILLIVNLLDELKRGGFAGPLGFYKAIATAMVMTLTELTSFLDDGKLEWNPFKMFAPSKRFTFTGTMFLRIFLAVKSIDPTYNDGKIRRIQAAASHETNRNLLESPSYIEGHVSGDIKLWFIPQLAEVLPGKVEGNRYKIEKHKVYSY</sequence>
<dbReference type="EMBL" id="CP162599">
    <property type="protein sequence ID" value="XDK32256.1"/>
    <property type="molecule type" value="Genomic_DNA"/>
</dbReference>
<feature type="transmembrane region" description="Helical" evidence="2">
    <location>
        <begin position="21"/>
        <end position="38"/>
    </location>
</feature>
<keyword evidence="2" id="KW-0812">Transmembrane</keyword>
<gene>
    <name evidence="3" type="ORF">AB4Y30_14725</name>
</gene>
<proteinExistence type="predicted"/>